<feature type="region of interest" description="Disordered" evidence="1">
    <location>
        <begin position="35"/>
        <end position="94"/>
    </location>
</feature>
<evidence type="ECO:0000313" key="3">
    <source>
        <dbReference type="EMBL" id="MBB3938012.1"/>
    </source>
</evidence>
<protein>
    <submittedName>
        <fullName evidence="3">Uncharacterized protein</fullName>
    </submittedName>
</protein>
<dbReference type="AlphaFoldDB" id="A0A7W6FXD7"/>
<organism evidence="3 4">
    <name type="scientific">Aureimonas phyllosphaerae</name>
    <dbReference type="NCBI Taxonomy" id="1166078"/>
    <lineage>
        <taxon>Bacteria</taxon>
        <taxon>Pseudomonadati</taxon>
        <taxon>Pseudomonadota</taxon>
        <taxon>Alphaproteobacteria</taxon>
        <taxon>Hyphomicrobiales</taxon>
        <taxon>Aurantimonadaceae</taxon>
        <taxon>Aureimonas</taxon>
    </lineage>
</organism>
<keyword evidence="4" id="KW-1185">Reference proteome</keyword>
<feature type="signal peptide" evidence="2">
    <location>
        <begin position="1"/>
        <end position="19"/>
    </location>
</feature>
<proteinExistence type="predicted"/>
<feature type="compositionally biased region" description="Polar residues" evidence="1">
    <location>
        <begin position="73"/>
        <end position="94"/>
    </location>
</feature>
<evidence type="ECO:0000313" key="4">
    <source>
        <dbReference type="Proteomes" id="UP000531216"/>
    </source>
</evidence>
<comment type="caution">
    <text evidence="3">The sequence shown here is derived from an EMBL/GenBank/DDBJ whole genome shotgun (WGS) entry which is preliminary data.</text>
</comment>
<dbReference type="Proteomes" id="UP000531216">
    <property type="component" value="Unassembled WGS sequence"/>
</dbReference>
<feature type="compositionally biased region" description="Basic and acidic residues" evidence="1">
    <location>
        <begin position="35"/>
        <end position="68"/>
    </location>
</feature>
<dbReference type="RefSeq" id="WP_139224709.1">
    <property type="nucleotide sequence ID" value="NZ_FOOA01000024.1"/>
</dbReference>
<dbReference type="EMBL" id="JACIDO010000015">
    <property type="protein sequence ID" value="MBB3938012.1"/>
    <property type="molecule type" value="Genomic_DNA"/>
</dbReference>
<gene>
    <name evidence="3" type="ORF">GGR05_004182</name>
</gene>
<feature type="chain" id="PRO_5031455672" evidence="2">
    <location>
        <begin position="20"/>
        <end position="94"/>
    </location>
</feature>
<evidence type="ECO:0000256" key="2">
    <source>
        <dbReference type="SAM" id="SignalP"/>
    </source>
</evidence>
<sequence length="94" mass="10847">MKRWIVALLLCGFAGTAQAQEPIDGSGKRLERLRQERERSNGVLRRDGSDAGRLDELLRMRQRSEQRVRPLHQPSQESHPANARNFNKNTVRTQ</sequence>
<evidence type="ECO:0000256" key="1">
    <source>
        <dbReference type="SAM" id="MobiDB-lite"/>
    </source>
</evidence>
<accession>A0A7W6FXD7</accession>
<dbReference type="OrthoDB" id="9943763at2"/>
<name>A0A7W6FXD7_9HYPH</name>
<reference evidence="3 4" key="1">
    <citation type="submission" date="2020-08" db="EMBL/GenBank/DDBJ databases">
        <title>Genomic Encyclopedia of Type Strains, Phase IV (KMG-IV): sequencing the most valuable type-strain genomes for metagenomic binning, comparative biology and taxonomic classification.</title>
        <authorList>
            <person name="Goeker M."/>
        </authorList>
    </citation>
    <scope>NUCLEOTIDE SEQUENCE [LARGE SCALE GENOMIC DNA]</scope>
    <source>
        <strain evidence="3 4">DSM 25024</strain>
    </source>
</reference>
<keyword evidence="2" id="KW-0732">Signal</keyword>